<comment type="caution">
    <text evidence="1">The sequence shown here is derived from an EMBL/GenBank/DDBJ whole genome shotgun (WGS) entry which is preliminary data.</text>
</comment>
<name>A0AAV2AWP1_9ARAC</name>
<organism evidence="1 2">
    <name type="scientific">Larinioides sclopetarius</name>
    <dbReference type="NCBI Taxonomy" id="280406"/>
    <lineage>
        <taxon>Eukaryota</taxon>
        <taxon>Metazoa</taxon>
        <taxon>Ecdysozoa</taxon>
        <taxon>Arthropoda</taxon>
        <taxon>Chelicerata</taxon>
        <taxon>Arachnida</taxon>
        <taxon>Araneae</taxon>
        <taxon>Araneomorphae</taxon>
        <taxon>Entelegynae</taxon>
        <taxon>Araneoidea</taxon>
        <taxon>Araneidae</taxon>
        <taxon>Larinioides</taxon>
    </lineage>
</organism>
<dbReference type="AlphaFoldDB" id="A0AAV2AWP1"/>
<proteinExistence type="predicted"/>
<sequence>MLKGAGAKRLDALGRMLISLWKGEFQVAAVDSLSSVMPFSVFHSPSAAWERVLIIFYYIL</sequence>
<gene>
    <name evidence="1" type="ORF">LARSCL_LOCUS15281</name>
</gene>
<reference evidence="1 2" key="1">
    <citation type="submission" date="2024-04" db="EMBL/GenBank/DDBJ databases">
        <authorList>
            <person name="Rising A."/>
            <person name="Reimegard J."/>
            <person name="Sonavane S."/>
            <person name="Akerstrom W."/>
            <person name="Nylinder S."/>
            <person name="Hedman E."/>
            <person name="Kallberg Y."/>
        </authorList>
    </citation>
    <scope>NUCLEOTIDE SEQUENCE [LARGE SCALE GENOMIC DNA]</scope>
</reference>
<protein>
    <submittedName>
        <fullName evidence="1">Uncharacterized protein</fullName>
    </submittedName>
</protein>
<keyword evidence="2" id="KW-1185">Reference proteome</keyword>
<evidence type="ECO:0000313" key="2">
    <source>
        <dbReference type="Proteomes" id="UP001497382"/>
    </source>
</evidence>
<dbReference type="EMBL" id="CAXIEN010000229">
    <property type="protein sequence ID" value="CAL1288322.1"/>
    <property type="molecule type" value="Genomic_DNA"/>
</dbReference>
<accession>A0AAV2AWP1</accession>
<evidence type="ECO:0000313" key="1">
    <source>
        <dbReference type="EMBL" id="CAL1288322.1"/>
    </source>
</evidence>
<dbReference type="Proteomes" id="UP001497382">
    <property type="component" value="Unassembled WGS sequence"/>
</dbReference>